<feature type="compositionally biased region" description="Acidic residues" evidence="5">
    <location>
        <begin position="108"/>
        <end position="118"/>
    </location>
</feature>
<dbReference type="PANTHER" id="PTHR13237">
    <property type="entry name" value="SOMETHING ABOUT SILENCING PROTEIN 10-RELATED"/>
    <property type="match status" value="1"/>
</dbReference>
<evidence type="ECO:0000256" key="4">
    <source>
        <dbReference type="ARBA" id="ARBA00023242"/>
    </source>
</evidence>
<dbReference type="InterPro" id="IPR018972">
    <property type="entry name" value="Sas10_C_dom"/>
</dbReference>
<evidence type="ECO:0000256" key="2">
    <source>
        <dbReference type="ARBA" id="ARBA00010979"/>
    </source>
</evidence>
<dbReference type="Pfam" id="PF09368">
    <property type="entry name" value="Sas10"/>
    <property type="match status" value="1"/>
</dbReference>
<reference evidence="8" key="1">
    <citation type="submission" date="2025-08" db="UniProtKB">
        <authorList>
            <consortium name="RefSeq"/>
        </authorList>
    </citation>
    <scope>IDENTIFICATION</scope>
    <source>
        <tissue evidence="8">Whole Larva</tissue>
    </source>
</reference>
<feature type="compositionally biased region" description="Basic and acidic residues" evidence="5">
    <location>
        <begin position="1"/>
        <end position="11"/>
    </location>
</feature>
<comment type="subcellular location">
    <subcellularLocation>
        <location evidence="1">Nucleus</location>
    </subcellularLocation>
</comment>
<name>A0ABM1MZE1_NICVS</name>
<keyword evidence="4" id="KW-0539">Nucleus</keyword>
<dbReference type="Pfam" id="PF04000">
    <property type="entry name" value="Sas10_Utp3"/>
    <property type="match status" value="1"/>
</dbReference>
<organism evidence="7 8">
    <name type="scientific">Nicrophorus vespilloides</name>
    <name type="common">Boreal carrion beetle</name>
    <dbReference type="NCBI Taxonomy" id="110193"/>
    <lineage>
        <taxon>Eukaryota</taxon>
        <taxon>Metazoa</taxon>
        <taxon>Ecdysozoa</taxon>
        <taxon>Arthropoda</taxon>
        <taxon>Hexapoda</taxon>
        <taxon>Insecta</taxon>
        <taxon>Pterygota</taxon>
        <taxon>Neoptera</taxon>
        <taxon>Endopterygota</taxon>
        <taxon>Coleoptera</taxon>
        <taxon>Polyphaga</taxon>
        <taxon>Staphyliniformia</taxon>
        <taxon>Silphidae</taxon>
        <taxon>Nicrophorinae</taxon>
        <taxon>Nicrophorus</taxon>
    </lineage>
</organism>
<evidence type="ECO:0000256" key="5">
    <source>
        <dbReference type="SAM" id="MobiDB-lite"/>
    </source>
</evidence>
<sequence>MRPKEHIKLQDSDYEPTDSDDDLSENDLKLLKKARNKGPKYSDSEEEIYGVRSESEDEEDVQSEIALSDVEGQEDDGLPNAKAWGKKKSHYYATDYVDQDYGGFQGQDAEDAEKEEEETRNLQAELVKQLDDDDFSLGFEAKEQPKVEKEVVKEVVKTDITTLSKRQRLELLQKESPEFFGLVEDYESKMELIKDIIYPVIKLIKQNKIEDCRAKDFVMTYYELILNYFNNIYMYMLLKSNRVNVQKHPIIKRLYQFRELLNKMEPVFDEVIKPQLELLVAKVNDDDEGLQVKSKKKKTLKLLSKLSKEKKEVENKKKKKLDEEDIDEEVVQPKKKLKESDEAMLEDSDDEDEEDEDGEKEEGEEEEQAVTQEGDTRRQITYQMFKNKGLMPVRKKEQRNPRVKHRNKYRKAKIRRKGAVREVRTEMSRYGGEISGIKASVTKSIKIK</sequence>
<dbReference type="GeneID" id="108565156"/>
<evidence type="ECO:0000256" key="1">
    <source>
        <dbReference type="ARBA" id="ARBA00004123"/>
    </source>
</evidence>
<feature type="compositionally biased region" description="Acidic residues" evidence="5">
    <location>
        <begin position="12"/>
        <end position="25"/>
    </location>
</feature>
<feature type="compositionally biased region" description="Basic residues" evidence="5">
    <location>
        <begin position="401"/>
        <end position="418"/>
    </location>
</feature>
<feature type="region of interest" description="Disordered" evidence="5">
    <location>
        <begin position="1"/>
        <end position="83"/>
    </location>
</feature>
<dbReference type="Proteomes" id="UP000695000">
    <property type="component" value="Unplaced"/>
</dbReference>
<dbReference type="PANTHER" id="PTHR13237:SF8">
    <property type="entry name" value="SOMETHING ABOUT SILENCING PROTEIN 10"/>
    <property type="match status" value="1"/>
</dbReference>
<dbReference type="InterPro" id="IPR007146">
    <property type="entry name" value="Sas10/Utp3/C1D"/>
</dbReference>
<feature type="domain" description="Sas10 C-terminal" evidence="6">
    <location>
        <begin position="375"/>
        <end position="447"/>
    </location>
</feature>
<keyword evidence="7" id="KW-1185">Reference proteome</keyword>
<evidence type="ECO:0000256" key="3">
    <source>
        <dbReference type="ARBA" id="ARBA00022553"/>
    </source>
</evidence>
<feature type="compositionally biased region" description="Acidic residues" evidence="5">
    <location>
        <begin position="342"/>
        <end position="368"/>
    </location>
</feature>
<accession>A0ABM1MZE1</accession>
<evidence type="ECO:0000259" key="6">
    <source>
        <dbReference type="Pfam" id="PF09368"/>
    </source>
</evidence>
<keyword evidence="3" id="KW-0597">Phosphoprotein</keyword>
<evidence type="ECO:0000313" key="8">
    <source>
        <dbReference type="RefSeq" id="XP_017779941.1"/>
    </source>
</evidence>
<proteinExistence type="inferred from homology"/>
<feature type="compositionally biased region" description="Polar residues" evidence="5">
    <location>
        <begin position="369"/>
        <end position="384"/>
    </location>
</feature>
<evidence type="ECO:0000313" key="7">
    <source>
        <dbReference type="Proteomes" id="UP000695000"/>
    </source>
</evidence>
<comment type="similarity">
    <text evidence="2">Belongs to the SAS10 family.</text>
</comment>
<protein>
    <submittedName>
        <fullName evidence="8">Something about silencing protein 10</fullName>
    </submittedName>
</protein>
<dbReference type="RefSeq" id="XP_017779941.1">
    <property type="nucleotide sequence ID" value="XM_017924452.1"/>
</dbReference>
<gene>
    <name evidence="8" type="primary">LOC108565156</name>
</gene>
<feature type="region of interest" description="Disordered" evidence="5">
    <location>
        <begin position="100"/>
        <end position="119"/>
    </location>
</feature>
<feature type="region of interest" description="Disordered" evidence="5">
    <location>
        <begin position="313"/>
        <end position="420"/>
    </location>
</feature>